<evidence type="ECO:0000256" key="6">
    <source>
        <dbReference type="ARBA" id="ARBA00015850"/>
    </source>
</evidence>
<keyword evidence="8 19" id="KW-0169">Cobalamin biosynthesis</keyword>
<comment type="subcellular location">
    <subcellularLocation>
        <location evidence="2 19">Cell membrane</location>
        <topology evidence="2 19">Multi-pass membrane protein</topology>
    </subcellularLocation>
</comment>
<evidence type="ECO:0000256" key="13">
    <source>
        <dbReference type="ARBA" id="ARBA00023136"/>
    </source>
</evidence>
<evidence type="ECO:0000256" key="12">
    <source>
        <dbReference type="ARBA" id="ARBA00022989"/>
    </source>
</evidence>
<evidence type="ECO:0000256" key="17">
    <source>
        <dbReference type="ARBA" id="ARBA00048623"/>
    </source>
</evidence>
<dbReference type="RefSeq" id="WP_092056492.1">
    <property type="nucleotide sequence ID" value="NZ_FOJJ01000015.1"/>
</dbReference>
<dbReference type="AlphaFoldDB" id="A0A550J3N3"/>
<keyword evidence="21" id="KW-1185">Reference proteome</keyword>
<evidence type="ECO:0000256" key="16">
    <source>
        <dbReference type="ARBA" id="ARBA00032853"/>
    </source>
</evidence>
<dbReference type="HAMAP" id="MF_00719">
    <property type="entry name" value="CobS"/>
    <property type="match status" value="1"/>
</dbReference>
<sequence>MQPFFAAISFLTIVRIPPAWCGDEQALGRSLSWFPVVGLLIGCVAAVFDGLLRTLFPGLLVPSALTIILLLSISGGFHLDGLADSADAFMSSRSKERMLEIMKDSRCGPMGVLVIVALLLLKFAALASLSGDWRTPTIVLMPLAGRSALVLKTVSLDYVRGSGLVSLFQHGNRERHCGITLLLLGGGSFLAFGLKGFWVLFACLLVVWLFARYCRAKIGGLTGDTLGAACELLEVVPPLVVLMLMGTGGEI</sequence>
<feature type="transmembrane region" description="Helical" evidence="19">
    <location>
        <begin position="139"/>
        <end position="159"/>
    </location>
</feature>
<dbReference type="PANTHER" id="PTHR34148:SF1">
    <property type="entry name" value="ADENOSYLCOBINAMIDE-GDP RIBAZOLETRANSFERASE"/>
    <property type="match status" value="1"/>
</dbReference>
<feature type="transmembrane region" description="Helical" evidence="19">
    <location>
        <begin position="179"/>
        <end position="211"/>
    </location>
</feature>
<dbReference type="GO" id="GO:0008818">
    <property type="term" value="F:cobalamin 5'-phosphate synthase activity"/>
    <property type="evidence" value="ECO:0007669"/>
    <property type="project" value="UniProtKB-UniRule"/>
</dbReference>
<organism evidence="20 21">
    <name type="scientific">Trichloromonas acetexigens</name>
    <dbReference type="NCBI Taxonomy" id="38815"/>
    <lineage>
        <taxon>Bacteria</taxon>
        <taxon>Pseudomonadati</taxon>
        <taxon>Thermodesulfobacteriota</taxon>
        <taxon>Desulfuromonadia</taxon>
        <taxon>Desulfuromonadales</taxon>
        <taxon>Trichloromonadaceae</taxon>
        <taxon>Trichloromonas</taxon>
    </lineage>
</organism>
<gene>
    <name evidence="19 20" type="primary">cobS</name>
    <name evidence="20" type="ORF">FL622_16920</name>
</gene>
<comment type="catalytic activity">
    <reaction evidence="18 19">
        <text>alpha-ribazole 5'-phosphate + adenosylcob(III)inamide-GDP = adenosylcob(III)alamin 5'-phosphate + GMP + H(+)</text>
        <dbReference type="Rhea" id="RHEA:23560"/>
        <dbReference type="ChEBI" id="CHEBI:15378"/>
        <dbReference type="ChEBI" id="CHEBI:57918"/>
        <dbReference type="ChEBI" id="CHEBI:58115"/>
        <dbReference type="ChEBI" id="CHEBI:60487"/>
        <dbReference type="ChEBI" id="CHEBI:60493"/>
        <dbReference type="EC" id="2.7.8.26"/>
    </reaction>
</comment>
<keyword evidence="12 19" id="KW-1133">Transmembrane helix</keyword>
<evidence type="ECO:0000256" key="14">
    <source>
        <dbReference type="ARBA" id="ARBA00025228"/>
    </source>
</evidence>
<accession>A0A550J3N3</accession>
<evidence type="ECO:0000256" key="8">
    <source>
        <dbReference type="ARBA" id="ARBA00022573"/>
    </source>
</evidence>
<evidence type="ECO:0000256" key="18">
    <source>
        <dbReference type="ARBA" id="ARBA00049504"/>
    </source>
</evidence>
<evidence type="ECO:0000313" key="20">
    <source>
        <dbReference type="EMBL" id="TRO77835.1"/>
    </source>
</evidence>
<dbReference type="OrthoDB" id="9794223at2"/>
<feature type="transmembrane region" description="Helical" evidence="19">
    <location>
        <begin position="108"/>
        <end position="127"/>
    </location>
</feature>
<dbReference type="Proteomes" id="UP000317155">
    <property type="component" value="Unassembled WGS sequence"/>
</dbReference>
<evidence type="ECO:0000256" key="15">
    <source>
        <dbReference type="ARBA" id="ARBA00032605"/>
    </source>
</evidence>
<evidence type="ECO:0000256" key="7">
    <source>
        <dbReference type="ARBA" id="ARBA00022475"/>
    </source>
</evidence>
<dbReference type="GO" id="GO:0005886">
    <property type="term" value="C:plasma membrane"/>
    <property type="evidence" value="ECO:0007669"/>
    <property type="project" value="UniProtKB-SubCell"/>
</dbReference>
<evidence type="ECO:0000256" key="19">
    <source>
        <dbReference type="HAMAP-Rule" id="MF_00719"/>
    </source>
</evidence>
<evidence type="ECO:0000256" key="1">
    <source>
        <dbReference type="ARBA" id="ARBA00001946"/>
    </source>
</evidence>
<reference evidence="20 21" key="1">
    <citation type="submission" date="2019-07" db="EMBL/GenBank/DDBJ databases">
        <title>Insights of Desulfuromonas acetexigens electromicrobiology.</title>
        <authorList>
            <person name="Katuri K."/>
            <person name="Sapireddy V."/>
            <person name="Shaw D.R."/>
            <person name="Saikaly P."/>
        </authorList>
    </citation>
    <scope>NUCLEOTIDE SEQUENCE [LARGE SCALE GENOMIC DNA]</scope>
    <source>
        <strain evidence="20 21">2873</strain>
    </source>
</reference>
<keyword evidence="9 19" id="KW-0808">Transferase</keyword>
<comment type="function">
    <text evidence="14 19">Joins adenosylcobinamide-GDP and alpha-ribazole to generate adenosylcobalamin (Ado-cobalamin). Also synthesizes adenosylcobalamin 5'-phosphate from adenosylcobinamide-GDP and alpha-ribazole 5'-phosphate.</text>
</comment>
<dbReference type="EC" id="2.7.8.26" evidence="5 19"/>
<comment type="catalytic activity">
    <reaction evidence="17 19">
        <text>alpha-ribazole + adenosylcob(III)inamide-GDP = adenosylcob(III)alamin + GMP + H(+)</text>
        <dbReference type="Rhea" id="RHEA:16049"/>
        <dbReference type="ChEBI" id="CHEBI:10329"/>
        <dbReference type="ChEBI" id="CHEBI:15378"/>
        <dbReference type="ChEBI" id="CHEBI:18408"/>
        <dbReference type="ChEBI" id="CHEBI:58115"/>
        <dbReference type="ChEBI" id="CHEBI:60487"/>
        <dbReference type="EC" id="2.7.8.26"/>
    </reaction>
</comment>
<evidence type="ECO:0000256" key="4">
    <source>
        <dbReference type="ARBA" id="ARBA00010561"/>
    </source>
</evidence>
<keyword evidence="11 19" id="KW-0460">Magnesium</keyword>
<evidence type="ECO:0000256" key="3">
    <source>
        <dbReference type="ARBA" id="ARBA00004663"/>
    </source>
</evidence>
<evidence type="ECO:0000256" key="9">
    <source>
        <dbReference type="ARBA" id="ARBA00022679"/>
    </source>
</evidence>
<protein>
    <recommendedName>
        <fullName evidence="6 19">Adenosylcobinamide-GDP ribazoletransferase</fullName>
        <ecNumber evidence="5 19">2.7.8.26</ecNumber>
    </recommendedName>
    <alternativeName>
        <fullName evidence="16 19">Cobalamin synthase</fullName>
    </alternativeName>
    <alternativeName>
        <fullName evidence="15 19">Cobalamin-5'-phosphate synthase</fullName>
    </alternativeName>
</protein>
<dbReference type="Pfam" id="PF02654">
    <property type="entry name" value="CobS"/>
    <property type="match status" value="1"/>
</dbReference>
<proteinExistence type="inferred from homology"/>
<keyword evidence="13 19" id="KW-0472">Membrane</keyword>
<dbReference type="NCBIfam" id="TIGR00317">
    <property type="entry name" value="cobS"/>
    <property type="match status" value="1"/>
</dbReference>
<comment type="cofactor">
    <cofactor evidence="1 19">
        <name>Mg(2+)</name>
        <dbReference type="ChEBI" id="CHEBI:18420"/>
    </cofactor>
</comment>
<keyword evidence="10 19" id="KW-0812">Transmembrane</keyword>
<name>A0A550J3N3_9BACT</name>
<feature type="transmembrane region" description="Helical" evidence="19">
    <location>
        <begin position="59"/>
        <end position="79"/>
    </location>
</feature>
<evidence type="ECO:0000256" key="11">
    <source>
        <dbReference type="ARBA" id="ARBA00022842"/>
    </source>
</evidence>
<comment type="pathway">
    <text evidence="3 19">Cofactor biosynthesis; adenosylcobalamin biosynthesis; adenosylcobalamin from cob(II)yrinate a,c-diamide: step 7/7.</text>
</comment>
<dbReference type="EMBL" id="VJVV01000022">
    <property type="protein sequence ID" value="TRO77835.1"/>
    <property type="molecule type" value="Genomic_DNA"/>
</dbReference>
<dbReference type="PANTHER" id="PTHR34148">
    <property type="entry name" value="ADENOSYLCOBINAMIDE-GDP RIBAZOLETRANSFERASE"/>
    <property type="match status" value="1"/>
</dbReference>
<evidence type="ECO:0000256" key="2">
    <source>
        <dbReference type="ARBA" id="ARBA00004651"/>
    </source>
</evidence>
<dbReference type="UniPathway" id="UPA00148">
    <property type="reaction ID" value="UER00238"/>
</dbReference>
<dbReference type="GO" id="GO:0009236">
    <property type="term" value="P:cobalamin biosynthetic process"/>
    <property type="evidence" value="ECO:0007669"/>
    <property type="project" value="UniProtKB-UniRule"/>
</dbReference>
<dbReference type="GO" id="GO:0051073">
    <property type="term" value="F:adenosylcobinamide-GDP ribazoletransferase activity"/>
    <property type="evidence" value="ECO:0007669"/>
    <property type="project" value="UniProtKB-UniRule"/>
</dbReference>
<comment type="caution">
    <text evidence="20">The sequence shown here is derived from an EMBL/GenBank/DDBJ whole genome shotgun (WGS) entry which is preliminary data.</text>
</comment>
<evidence type="ECO:0000313" key="21">
    <source>
        <dbReference type="Proteomes" id="UP000317155"/>
    </source>
</evidence>
<comment type="similarity">
    <text evidence="4 19">Belongs to the CobS family.</text>
</comment>
<dbReference type="InterPro" id="IPR003805">
    <property type="entry name" value="CobS"/>
</dbReference>
<evidence type="ECO:0000256" key="10">
    <source>
        <dbReference type="ARBA" id="ARBA00022692"/>
    </source>
</evidence>
<keyword evidence="7 19" id="KW-1003">Cell membrane</keyword>
<evidence type="ECO:0000256" key="5">
    <source>
        <dbReference type="ARBA" id="ARBA00013200"/>
    </source>
</evidence>
<feature type="transmembrane region" description="Helical" evidence="19">
    <location>
        <begin position="31"/>
        <end position="52"/>
    </location>
</feature>